<name>A0A8H7ZUY6_9FUNG</name>
<comment type="caution">
    <text evidence="1">The sequence shown here is derived from an EMBL/GenBank/DDBJ whole genome shotgun (WGS) entry which is preliminary data.</text>
</comment>
<protein>
    <submittedName>
        <fullName evidence="1">Uncharacterized protein</fullName>
    </submittedName>
</protein>
<dbReference type="Proteomes" id="UP000673691">
    <property type="component" value="Unassembled WGS sequence"/>
</dbReference>
<organism evidence="1 2">
    <name type="scientific">Olpidium bornovanus</name>
    <dbReference type="NCBI Taxonomy" id="278681"/>
    <lineage>
        <taxon>Eukaryota</taxon>
        <taxon>Fungi</taxon>
        <taxon>Fungi incertae sedis</taxon>
        <taxon>Olpidiomycota</taxon>
        <taxon>Olpidiomycotina</taxon>
        <taxon>Olpidiomycetes</taxon>
        <taxon>Olpidiales</taxon>
        <taxon>Olpidiaceae</taxon>
        <taxon>Olpidium</taxon>
    </lineage>
</organism>
<evidence type="ECO:0000313" key="1">
    <source>
        <dbReference type="EMBL" id="KAG5460108.1"/>
    </source>
</evidence>
<feature type="non-terminal residue" evidence="1">
    <location>
        <position position="230"/>
    </location>
</feature>
<reference evidence="1 2" key="1">
    <citation type="journal article" name="Sci. Rep.">
        <title>Genome-scale phylogenetic analyses confirm Olpidium as the closest living zoosporic fungus to the non-flagellated, terrestrial fungi.</title>
        <authorList>
            <person name="Chang Y."/>
            <person name="Rochon D."/>
            <person name="Sekimoto S."/>
            <person name="Wang Y."/>
            <person name="Chovatia M."/>
            <person name="Sandor L."/>
            <person name="Salamov A."/>
            <person name="Grigoriev I.V."/>
            <person name="Stajich J.E."/>
            <person name="Spatafora J.W."/>
        </authorList>
    </citation>
    <scope>NUCLEOTIDE SEQUENCE [LARGE SCALE GENOMIC DNA]</scope>
    <source>
        <strain evidence="1">S191</strain>
    </source>
</reference>
<gene>
    <name evidence="1" type="ORF">BJ554DRAFT_7887</name>
</gene>
<dbReference type="EMBL" id="JAEFCI010005765">
    <property type="protein sequence ID" value="KAG5460108.1"/>
    <property type="molecule type" value="Genomic_DNA"/>
</dbReference>
<dbReference type="AlphaFoldDB" id="A0A8H7ZUY6"/>
<sequence length="230" mass="25265">MAAELGNSPTKMDAKQVGALGYAARAAKRRYHLRDRPMVMPIVKLIAIHIGMLIRYAYDGLPDRNVNHDADRDDHSMAMPVADHLIAKPCLQLYNTKLVFWSSLGPSPVFQVVRGHHCSPHMRRFAASAGGGLTTTTTISIGGVRLTRGARMVANTQVYVRVADKLGRSENRVNSLARNDGTVRAGILAELAKYVFASLDSRKSEKPPGQQQTRRATEQNVYKLNVSCVA</sequence>
<accession>A0A8H7ZUY6</accession>
<keyword evidence="2" id="KW-1185">Reference proteome</keyword>
<evidence type="ECO:0000313" key="2">
    <source>
        <dbReference type="Proteomes" id="UP000673691"/>
    </source>
</evidence>
<proteinExistence type="predicted"/>